<protein>
    <recommendedName>
        <fullName evidence="2">Transposable element P transposase-like RNase H domain-containing protein</fullName>
    </recommendedName>
</protein>
<feature type="compositionally biased region" description="Basic and acidic residues" evidence="1">
    <location>
        <begin position="10"/>
        <end position="23"/>
    </location>
</feature>
<gene>
    <name evidence="3" type="ORF">HPB52_023597</name>
</gene>
<dbReference type="Proteomes" id="UP000821837">
    <property type="component" value="Chromosome 6"/>
</dbReference>
<dbReference type="Pfam" id="PF21787">
    <property type="entry name" value="TNP-like_RNaseH_N"/>
    <property type="match status" value="1"/>
</dbReference>
<reference evidence="3" key="2">
    <citation type="submission" date="2021-09" db="EMBL/GenBank/DDBJ databases">
        <authorList>
            <person name="Jia N."/>
            <person name="Wang J."/>
            <person name="Shi W."/>
            <person name="Du L."/>
            <person name="Sun Y."/>
            <person name="Zhan W."/>
            <person name="Jiang J."/>
            <person name="Wang Q."/>
            <person name="Zhang B."/>
            <person name="Ji P."/>
            <person name="Sakyi L.B."/>
            <person name="Cui X."/>
            <person name="Yuan T."/>
            <person name="Jiang B."/>
            <person name="Yang W."/>
            <person name="Lam T.T.-Y."/>
            <person name="Chang Q."/>
            <person name="Ding S."/>
            <person name="Wang X."/>
            <person name="Zhu J."/>
            <person name="Ruan X."/>
            <person name="Zhao L."/>
            <person name="Wei J."/>
            <person name="Que T."/>
            <person name="Du C."/>
            <person name="Cheng J."/>
            <person name="Dai P."/>
            <person name="Han X."/>
            <person name="Huang E."/>
            <person name="Gao Y."/>
            <person name="Liu J."/>
            <person name="Shao H."/>
            <person name="Ye R."/>
            <person name="Li L."/>
            <person name="Wei W."/>
            <person name="Wang X."/>
            <person name="Wang C."/>
            <person name="Huo Q."/>
            <person name="Li W."/>
            <person name="Guo W."/>
            <person name="Chen H."/>
            <person name="Chen S."/>
            <person name="Zhou L."/>
            <person name="Zhou L."/>
            <person name="Ni X."/>
            <person name="Tian J."/>
            <person name="Zhou Y."/>
            <person name="Sheng Y."/>
            <person name="Liu T."/>
            <person name="Pan Y."/>
            <person name="Xia L."/>
            <person name="Li J."/>
            <person name="Zhao F."/>
            <person name="Cao W."/>
        </authorList>
    </citation>
    <scope>NUCLEOTIDE SEQUENCE</scope>
    <source>
        <strain evidence="3">Rsan-2018</strain>
        <tissue evidence="3">Larvae</tissue>
    </source>
</reference>
<evidence type="ECO:0000313" key="4">
    <source>
        <dbReference type="Proteomes" id="UP000821837"/>
    </source>
</evidence>
<dbReference type="InterPro" id="IPR048365">
    <property type="entry name" value="TNP-like_RNaseH_N"/>
</dbReference>
<feature type="domain" description="Transposable element P transposase-like RNase H" evidence="2">
    <location>
        <begin position="96"/>
        <end position="168"/>
    </location>
</feature>
<evidence type="ECO:0000259" key="2">
    <source>
        <dbReference type="Pfam" id="PF21787"/>
    </source>
</evidence>
<dbReference type="AlphaFoldDB" id="A0A9D4SV85"/>
<dbReference type="EMBL" id="JABSTV010001252">
    <property type="protein sequence ID" value="KAH7948508.1"/>
    <property type="molecule type" value="Genomic_DNA"/>
</dbReference>
<evidence type="ECO:0000313" key="3">
    <source>
        <dbReference type="EMBL" id="KAH7948508.1"/>
    </source>
</evidence>
<feature type="region of interest" description="Disordered" evidence="1">
    <location>
        <begin position="1"/>
        <end position="99"/>
    </location>
</feature>
<comment type="caution">
    <text evidence="3">The sequence shown here is derived from an EMBL/GenBank/DDBJ whole genome shotgun (WGS) entry which is preliminary data.</text>
</comment>
<proteinExistence type="predicted"/>
<feature type="compositionally biased region" description="Polar residues" evidence="1">
    <location>
        <begin position="70"/>
        <end position="86"/>
    </location>
</feature>
<accession>A0A9D4SV85</accession>
<evidence type="ECO:0000256" key="1">
    <source>
        <dbReference type="SAM" id="MobiDB-lite"/>
    </source>
</evidence>
<keyword evidence="4" id="KW-1185">Reference proteome</keyword>
<dbReference type="VEuPathDB" id="VectorBase:RSAN_029195"/>
<sequence length="235" mass="26394">MFYDPAFETAHTERVKIKRDGRIRTRKREPSPSNTGSHAHEDDSCAIASATGGNEMEACGPKADEPPASENVSLSEPVEETTSLLSGNHHEELESSDTPQSKVCDLIVDKMRIRQRLLYHKQRDTFVGDMDMGPELEQLAPTSGEYLVNSLLCFLLCGLYAKFKIPLFSAAATGAHGYLKDQAGHICDLDFASAGPTTEFMKMMQKWFTLMDVSKTRYWASWFFISQKILRTQMQ</sequence>
<reference evidence="3" key="1">
    <citation type="journal article" date="2020" name="Cell">
        <title>Large-Scale Comparative Analyses of Tick Genomes Elucidate Their Genetic Diversity and Vector Capacities.</title>
        <authorList>
            <consortium name="Tick Genome and Microbiome Consortium (TIGMIC)"/>
            <person name="Jia N."/>
            <person name="Wang J."/>
            <person name="Shi W."/>
            <person name="Du L."/>
            <person name="Sun Y."/>
            <person name="Zhan W."/>
            <person name="Jiang J.F."/>
            <person name="Wang Q."/>
            <person name="Zhang B."/>
            <person name="Ji P."/>
            <person name="Bell-Sakyi L."/>
            <person name="Cui X.M."/>
            <person name="Yuan T.T."/>
            <person name="Jiang B.G."/>
            <person name="Yang W.F."/>
            <person name="Lam T.T."/>
            <person name="Chang Q.C."/>
            <person name="Ding S.J."/>
            <person name="Wang X.J."/>
            <person name="Zhu J.G."/>
            <person name="Ruan X.D."/>
            <person name="Zhao L."/>
            <person name="Wei J.T."/>
            <person name="Ye R.Z."/>
            <person name="Que T.C."/>
            <person name="Du C.H."/>
            <person name="Zhou Y.H."/>
            <person name="Cheng J.X."/>
            <person name="Dai P.F."/>
            <person name="Guo W.B."/>
            <person name="Han X.H."/>
            <person name="Huang E.J."/>
            <person name="Li L.F."/>
            <person name="Wei W."/>
            <person name="Gao Y.C."/>
            <person name="Liu J.Z."/>
            <person name="Shao H.Z."/>
            <person name="Wang X."/>
            <person name="Wang C.C."/>
            <person name="Yang T.C."/>
            <person name="Huo Q.B."/>
            <person name="Li W."/>
            <person name="Chen H.Y."/>
            <person name="Chen S.E."/>
            <person name="Zhou L.G."/>
            <person name="Ni X.B."/>
            <person name="Tian J.H."/>
            <person name="Sheng Y."/>
            <person name="Liu T."/>
            <person name="Pan Y.S."/>
            <person name="Xia L.Y."/>
            <person name="Li J."/>
            <person name="Zhao F."/>
            <person name="Cao W.C."/>
        </authorList>
    </citation>
    <scope>NUCLEOTIDE SEQUENCE</scope>
    <source>
        <strain evidence="3">Rsan-2018</strain>
    </source>
</reference>
<name>A0A9D4SV85_RHISA</name>
<organism evidence="3 4">
    <name type="scientific">Rhipicephalus sanguineus</name>
    <name type="common">Brown dog tick</name>
    <name type="synonym">Ixodes sanguineus</name>
    <dbReference type="NCBI Taxonomy" id="34632"/>
    <lineage>
        <taxon>Eukaryota</taxon>
        <taxon>Metazoa</taxon>
        <taxon>Ecdysozoa</taxon>
        <taxon>Arthropoda</taxon>
        <taxon>Chelicerata</taxon>
        <taxon>Arachnida</taxon>
        <taxon>Acari</taxon>
        <taxon>Parasitiformes</taxon>
        <taxon>Ixodida</taxon>
        <taxon>Ixodoidea</taxon>
        <taxon>Ixodidae</taxon>
        <taxon>Rhipicephalinae</taxon>
        <taxon>Rhipicephalus</taxon>
        <taxon>Rhipicephalus</taxon>
    </lineage>
</organism>